<dbReference type="PROSITE" id="PS50950">
    <property type="entry name" value="ZF_THAP"/>
    <property type="match status" value="1"/>
</dbReference>
<organism evidence="7 8">
    <name type="scientific">Diatraea saccharalis</name>
    <name type="common">sugarcane borer</name>
    <dbReference type="NCBI Taxonomy" id="40085"/>
    <lineage>
        <taxon>Eukaryota</taxon>
        <taxon>Metazoa</taxon>
        <taxon>Ecdysozoa</taxon>
        <taxon>Arthropoda</taxon>
        <taxon>Hexapoda</taxon>
        <taxon>Insecta</taxon>
        <taxon>Pterygota</taxon>
        <taxon>Neoptera</taxon>
        <taxon>Endopterygota</taxon>
        <taxon>Lepidoptera</taxon>
        <taxon>Glossata</taxon>
        <taxon>Ditrysia</taxon>
        <taxon>Pyraloidea</taxon>
        <taxon>Crambidae</taxon>
        <taxon>Crambinae</taxon>
        <taxon>Diatraea</taxon>
    </lineage>
</organism>
<proteinExistence type="predicted"/>
<reference evidence="7" key="2">
    <citation type="submission" date="2022-10" db="EMBL/GenBank/DDBJ databases">
        <authorList>
            <consortium name="ENA_rothamsted_submissions"/>
            <consortium name="culmorum"/>
            <person name="King R."/>
        </authorList>
    </citation>
    <scope>NUCLEOTIDE SEQUENCE</scope>
</reference>
<dbReference type="Pfam" id="PF05485">
    <property type="entry name" value="THAP"/>
    <property type="match status" value="1"/>
</dbReference>
<dbReference type="GO" id="GO:0008270">
    <property type="term" value="F:zinc ion binding"/>
    <property type="evidence" value="ECO:0007669"/>
    <property type="project" value="UniProtKB-KW"/>
</dbReference>
<evidence type="ECO:0000256" key="4">
    <source>
        <dbReference type="ARBA" id="ARBA00023125"/>
    </source>
</evidence>
<name>A0A9N9QZQ0_9NEOP</name>
<keyword evidence="4 5" id="KW-0238">DNA-binding</keyword>
<protein>
    <recommendedName>
        <fullName evidence="6">THAP-type domain-containing protein</fullName>
    </recommendedName>
</protein>
<accession>A0A9N9QZQ0</accession>
<evidence type="ECO:0000313" key="8">
    <source>
        <dbReference type="Proteomes" id="UP001153714"/>
    </source>
</evidence>
<gene>
    <name evidence="7" type="ORF">DIATSA_LOCUS4569</name>
</gene>
<reference evidence="7" key="1">
    <citation type="submission" date="2021-12" db="EMBL/GenBank/DDBJ databases">
        <authorList>
            <person name="King R."/>
        </authorList>
    </citation>
    <scope>NUCLEOTIDE SEQUENCE</scope>
</reference>
<evidence type="ECO:0000256" key="3">
    <source>
        <dbReference type="ARBA" id="ARBA00022833"/>
    </source>
</evidence>
<dbReference type="AlphaFoldDB" id="A0A9N9QZQ0"/>
<keyword evidence="1" id="KW-0479">Metal-binding</keyword>
<keyword evidence="3" id="KW-0862">Zinc</keyword>
<keyword evidence="2 5" id="KW-0863">Zinc-finger</keyword>
<sequence length="50" mass="5896">MPQRCIIPGCFGEANRSVFRVPKNIDRRKEWLKAIRDVFPNLDVGENFYV</sequence>
<feature type="domain" description="THAP-type" evidence="6">
    <location>
        <begin position="1"/>
        <end position="50"/>
    </location>
</feature>
<evidence type="ECO:0000259" key="6">
    <source>
        <dbReference type="PROSITE" id="PS50950"/>
    </source>
</evidence>
<keyword evidence="8" id="KW-1185">Reference proteome</keyword>
<dbReference type="GO" id="GO:0003677">
    <property type="term" value="F:DNA binding"/>
    <property type="evidence" value="ECO:0007669"/>
    <property type="project" value="UniProtKB-UniRule"/>
</dbReference>
<dbReference type="Proteomes" id="UP001153714">
    <property type="component" value="Chromosome 16"/>
</dbReference>
<evidence type="ECO:0000256" key="1">
    <source>
        <dbReference type="ARBA" id="ARBA00022723"/>
    </source>
</evidence>
<dbReference type="OrthoDB" id="7331812at2759"/>
<evidence type="ECO:0000313" key="7">
    <source>
        <dbReference type="EMBL" id="CAG9786628.1"/>
    </source>
</evidence>
<evidence type="ECO:0000256" key="5">
    <source>
        <dbReference type="PROSITE-ProRule" id="PRU00309"/>
    </source>
</evidence>
<dbReference type="InterPro" id="IPR006612">
    <property type="entry name" value="THAP_Znf"/>
</dbReference>
<dbReference type="EMBL" id="OU893347">
    <property type="protein sequence ID" value="CAG9786628.1"/>
    <property type="molecule type" value="Genomic_DNA"/>
</dbReference>
<evidence type="ECO:0000256" key="2">
    <source>
        <dbReference type="ARBA" id="ARBA00022771"/>
    </source>
</evidence>
<dbReference type="SUPFAM" id="SSF57716">
    <property type="entry name" value="Glucocorticoid receptor-like (DNA-binding domain)"/>
    <property type="match status" value="1"/>
</dbReference>